<accession>A0ABV8DAZ6</accession>
<sequence length="187" mass="21159">MPADKAIVLYESDEAASLQTVTGWVSRTGHFWGQDEHMARYDGSTHKVCSENPAHGVVETRGWCRMCRDERMNARFAAMPRRAYDGTPVAVFDGETYFFDAQEIADWLVDNDIKPEDARLVFCKPQTASEIDPNEHYHDDLPEDGEVSDRLMAAFDALNAVIREEPPLSWWPGEEAVILPPDFLEPA</sequence>
<proteinExistence type="predicted"/>
<evidence type="ECO:0000313" key="1">
    <source>
        <dbReference type="EMBL" id="MFC3935671.1"/>
    </source>
</evidence>
<reference evidence="2" key="1">
    <citation type="journal article" date="2019" name="Int. J. Syst. Evol. Microbiol.">
        <title>The Global Catalogue of Microorganisms (GCM) 10K type strain sequencing project: providing services to taxonomists for standard genome sequencing and annotation.</title>
        <authorList>
            <consortium name="The Broad Institute Genomics Platform"/>
            <consortium name="The Broad Institute Genome Sequencing Center for Infectious Disease"/>
            <person name="Wu L."/>
            <person name="Ma J."/>
        </authorList>
    </citation>
    <scope>NUCLEOTIDE SEQUENCE [LARGE SCALE GENOMIC DNA]</scope>
    <source>
        <strain evidence="2">CCUG 2113</strain>
    </source>
</reference>
<dbReference type="EMBL" id="JBHSAJ010000037">
    <property type="protein sequence ID" value="MFC3935671.1"/>
    <property type="molecule type" value="Genomic_DNA"/>
</dbReference>
<protein>
    <submittedName>
        <fullName evidence="1">Uncharacterized protein</fullName>
    </submittedName>
</protein>
<keyword evidence="2" id="KW-1185">Reference proteome</keyword>
<dbReference type="Proteomes" id="UP001595693">
    <property type="component" value="Unassembled WGS sequence"/>
</dbReference>
<gene>
    <name evidence="1" type="ORF">ACFOW3_13700</name>
</gene>
<dbReference type="RefSeq" id="WP_055396543.1">
    <property type="nucleotide sequence ID" value="NZ_JAMXAX010000009.1"/>
</dbReference>
<evidence type="ECO:0000313" key="2">
    <source>
        <dbReference type="Proteomes" id="UP001595693"/>
    </source>
</evidence>
<organism evidence="1 2">
    <name type="scientific">Acidovorax facilis</name>
    <dbReference type="NCBI Taxonomy" id="12917"/>
    <lineage>
        <taxon>Bacteria</taxon>
        <taxon>Pseudomonadati</taxon>
        <taxon>Pseudomonadota</taxon>
        <taxon>Betaproteobacteria</taxon>
        <taxon>Burkholderiales</taxon>
        <taxon>Comamonadaceae</taxon>
        <taxon>Acidovorax</taxon>
    </lineage>
</organism>
<comment type="caution">
    <text evidence="1">The sequence shown here is derived from an EMBL/GenBank/DDBJ whole genome shotgun (WGS) entry which is preliminary data.</text>
</comment>
<name>A0ABV8DAZ6_9BURK</name>